<evidence type="ECO:0000256" key="6">
    <source>
        <dbReference type="ARBA" id="ARBA00022801"/>
    </source>
</evidence>
<dbReference type="PROSITE" id="PS00760">
    <property type="entry name" value="SPASE_I_2"/>
    <property type="match status" value="1"/>
</dbReference>
<reference evidence="11" key="1">
    <citation type="journal article" date="2014" name="Int. J. Syst. Evol. Microbiol.">
        <title>Complete genome sequence of Corynebacterium casei LMG S-19264T (=DSM 44701T), isolated from a smear-ripened cheese.</title>
        <authorList>
            <consortium name="US DOE Joint Genome Institute (JGI-PGF)"/>
            <person name="Walter F."/>
            <person name="Albersmeier A."/>
            <person name="Kalinowski J."/>
            <person name="Ruckert C."/>
        </authorList>
    </citation>
    <scope>NUCLEOTIDE SEQUENCE</scope>
    <source>
        <strain evidence="11">JCM 4518</strain>
    </source>
</reference>
<evidence type="ECO:0000256" key="2">
    <source>
        <dbReference type="ARBA" id="ARBA00004401"/>
    </source>
</evidence>
<dbReference type="Pfam" id="PF10502">
    <property type="entry name" value="Peptidase_S26"/>
    <property type="match status" value="1"/>
</dbReference>
<name>A0A918T1F2_9ACTN</name>
<dbReference type="PANTHER" id="PTHR43390:SF1">
    <property type="entry name" value="CHLOROPLAST PROCESSING PEPTIDASE"/>
    <property type="match status" value="1"/>
</dbReference>
<proteinExistence type="inferred from homology"/>
<dbReference type="NCBIfam" id="TIGR02227">
    <property type="entry name" value="sigpep_I_bact"/>
    <property type="match status" value="1"/>
</dbReference>
<evidence type="ECO:0000259" key="10">
    <source>
        <dbReference type="Pfam" id="PF10502"/>
    </source>
</evidence>
<dbReference type="SUPFAM" id="SSF51306">
    <property type="entry name" value="LexA/Signal peptidase"/>
    <property type="match status" value="1"/>
</dbReference>
<keyword evidence="12" id="KW-1185">Reference proteome</keyword>
<dbReference type="EMBL" id="BMUL01000007">
    <property type="protein sequence ID" value="GHA84392.1"/>
    <property type="molecule type" value="Genomic_DNA"/>
</dbReference>
<evidence type="ECO:0000256" key="9">
    <source>
        <dbReference type="RuleBase" id="RU362042"/>
    </source>
</evidence>
<dbReference type="AlphaFoldDB" id="A0A918T1F2"/>
<gene>
    <name evidence="11" type="ORF">GCM10010305_30180</name>
</gene>
<comment type="subcellular location">
    <subcellularLocation>
        <location evidence="2">Cell membrane</location>
        <topology evidence="2">Single-pass type II membrane protein</topology>
    </subcellularLocation>
    <subcellularLocation>
        <location evidence="9">Membrane</location>
        <topology evidence="9">Single-pass type II membrane protein</topology>
    </subcellularLocation>
</comment>
<evidence type="ECO:0000313" key="11">
    <source>
        <dbReference type="EMBL" id="GHA84392.1"/>
    </source>
</evidence>
<dbReference type="EC" id="3.4.21.89" evidence="4 8"/>
<keyword evidence="6 8" id="KW-0378">Hydrolase</keyword>
<dbReference type="InterPro" id="IPR019756">
    <property type="entry name" value="Pept_S26A_signal_pept_1_Ser-AS"/>
</dbReference>
<comment type="catalytic activity">
    <reaction evidence="1 8">
        <text>Cleavage of hydrophobic, N-terminal signal or leader sequences from secreted and periplasmic proteins.</text>
        <dbReference type="EC" id="3.4.21.89"/>
    </reaction>
</comment>
<dbReference type="GO" id="GO:0009003">
    <property type="term" value="F:signal peptidase activity"/>
    <property type="evidence" value="ECO:0007669"/>
    <property type="project" value="UniProtKB-EC"/>
</dbReference>
<dbReference type="PROSITE" id="PS00501">
    <property type="entry name" value="SPASE_I_1"/>
    <property type="match status" value="1"/>
</dbReference>
<dbReference type="CDD" id="cd06462">
    <property type="entry name" value="Peptidase_S24_S26"/>
    <property type="match status" value="1"/>
</dbReference>
<evidence type="ECO:0000256" key="8">
    <source>
        <dbReference type="RuleBase" id="RU003993"/>
    </source>
</evidence>
<reference evidence="11" key="2">
    <citation type="submission" date="2020-09" db="EMBL/GenBank/DDBJ databases">
        <authorList>
            <person name="Sun Q."/>
            <person name="Ohkuma M."/>
        </authorList>
    </citation>
    <scope>NUCLEOTIDE SEQUENCE</scope>
    <source>
        <strain evidence="11">JCM 4518</strain>
    </source>
</reference>
<evidence type="ECO:0000256" key="7">
    <source>
        <dbReference type="PIRSR" id="PIRSR600223-1"/>
    </source>
</evidence>
<evidence type="ECO:0000256" key="3">
    <source>
        <dbReference type="ARBA" id="ARBA00009370"/>
    </source>
</evidence>
<evidence type="ECO:0000256" key="4">
    <source>
        <dbReference type="ARBA" id="ARBA00013208"/>
    </source>
</evidence>
<comment type="similarity">
    <text evidence="3 9">Belongs to the peptidase S26 family.</text>
</comment>
<feature type="domain" description="Peptidase S26" evidence="10">
    <location>
        <begin position="15"/>
        <end position="178"/>
    </location>
</feature>
<dbReference type="InterPro" id="IPR036286">
    <property type="entry name" value="LexA/Signal_pep-like_sf"/>
</dbReference>
<dbReference type="Gene3D" id="2.10.109.10">
    <property type="entry name" value="Umud Fragment, subunit A"/>
    <property type="match status" value="1"/>
</dbReference>
<dbReference type="PRINTS" id="PR00727">
    <property type="entry name" value="LEADERPTASE"/>
</dbReference>
<dbReference type="Proteomes" id="UP000644020">
    <property type="component" value="Unassembled WGS sequence"/>
</dbReference>
<evidence type="ECO:0000313" key="12">
    <source>
        <dbReference type="Proteomes" id="UP000644020"/>
    </source>
</evidence>
<sequence length="203" mass="21222">MRARRVLGAVLGTGVLLLLLAGVAVTALGVRIDGSSMEPTLRPGDRVLVSPGSAGRVARFDVVLLRGGRQDSLLVKRVIGLPGDKVAIVSTGEDAFQVLLQEGGEGPVLRVVAPQWTGRVHRAGACCAADGTRVPRAALRAVPEGRFFYLGDNPDLSDDARQYGWGAIDRVEGRAGLRAYPVSTAPGLGGRPVLEEYAGPLPP</sequence>
<dbReference type="InterPro" id="IPR019757">
    <property type="entry name" value="Pept_S26A_signal_pept_1_Lys-AS"/>
</dbReference>
<comment type="caution">
    <text evidence="11">The sequence shown here is derived from an EMBL/GenBank/DDBJ whole genome shotgun (WGS) entry which is preliminary data.</text>
</comment>
<dbReference type="RefSeq" id="WP_189977398.1">
    <property type="nucleotide sequence ID" value="NZ_BMUL01000007.1"/>
</dbReference>
<feature type="active site" evidence="7">
    <location>
        <position position="76"/>
    </location>
</feature>
<dbReference type="InterPro" id="IPR019533">
    <property type="entry name" value="Peptidase_S26"/>
</dbReference>
<feature type="active site" evidence="7">
    <location>
        <position position="36"/>
    </location>
</feature>
<dbReference type="GO" id="GO:0004252">
    <property type="term" value="F:serine-type endopeptidase activity"/>
    <property type="evidence" value="ECO:0007669"/>
    <property type="project" value="InterPro"/>
</dbReference>
<keyword evidence="5 8" id="KW-0645">Protease</keyword>
<dbReference type="PANTHER" id="PTHR43390">
    <property type="entry name" value="SIGNAL PEPTIDASE I"/>
    <property type="match status" value="1"/>
</dbReference>
<accession>A0A918T1F2</accession>
<dbReference type="GO" id="GO:0005886">
    <property type="term" value="C:plasma membrane"/>
    <property type="evidence" value="ECO:0007669"/>
    <property type="project" value="UniProtKB-SubCell"/>
</dbReference>
<evidence type="ECO:0000256" key="5">
    <source>
        <dbReference type="ARBA" id="ARBA00022670"/>
    </source>
</evidence>
<organism evidence="11 12">
    <name type="scientific">Streptomyces termitum</name>
    <dbReference type="NCBI Taxonomy" id="67368"/>
    <lineage>
        <taxon>Bacteria</taxon>
        <taxon>Bacillati</taxon>
        <taxon>Actinomycetota</taxon>
        <taxon>Actinomycetes</taxon>
        <taxon>Kitasatosporales</taxon>
        <taxon>Streptomycetaceae</taxon>
        <taxon>Streptomyces</taxon>
    </lineage>
</organism>
<dbReference type="GO" id="GO:0006465">
    <property type="term" value="P:signal peptide processing"/>
    <property type="evidence" value="ECO:0007669"/>
    <property type="project" value="InterPro"/>
</dbReference>
<dbReference type="InterPro" id="IPR000223">
    <property type="entry name" value="Pept_S26A_signal_pept_1"/>
</dbReference>
<protein>
    <recommendedName>
        <fullName evidence="4 8">Signal peptidase I</fullName>
        <ecNumber evidence="4 8">3.4.21.89</ecNumber>
    </recommendedName>
</protein>
<evidence type="ECO:0000256" key="1">
    <source>
        <dbReference type="ARBA" id="ARBA00000677"/>
    </source>
</evidence>